<dbReference type="InterPro" id="IPR005467">
    <property type="entry name" value="His_kinase_dom"/>
</dbReference>
<dbReference type="InterPro" id="IPR011006">
    <property type="entry name" value="CheY-like_superfamily"/>
</dbReference>
<keyword evidence="5" id="KW-0418">Kinase</keyword>
<dbReference type="InterPro" id="IPR036890">
    <property type="entry name" value="HATPase_C_sf"/>
</dbReference>
<dbReference type="InterPro" id="IPR001789">
    <property type="entry name" value="Sig_transdc_resp-reg_receiver"/>
</dbReference>
<dbReference type="InterPro" id="IPR004358">
    <property type="entry name" value="Sig_transdc_His_kin-like_C"/>
</dbReference>
<evidence type="ECO:0000256" key="4">
    <source>
        <dbReference type="ARBA" id="ARBA00022679"/>
    </source>
</evidence>
<dbReference type="AlphaFoldDB" id="A0A9D5JZK1"/>
<evidence type="ECO:0000259" key="8">
    <source>
        <dbReference type="PROSITE" id="PS50110"/>
    </source>
</evidence>
<evidence type="ECO:0000313" key="10">
    <source>
        <dbReference type="Proteomes" id="UP000649604"/>
    </source>
</evidence>
<organism evidence="9 10">
    <name type="scientific">candidate division KSB3 bacterium</name>
    <dbReference type="NCBI Taxonomy" id="2044937"/>
    <lineage>
        <taxon>Bacteria</taxon>
        <taxon>candidate division KSB3</taxon>
    </lineage>
</organism>
<dbReference type="SMART" id="SM00387">
    <property type="entry name" value="HATPase_c"/>
    <property type="match status" value="1"/>
</dbReference>
<dbReference type="InterPro" id="IPR036097">
    <property type="entry name" value="HisK_dim/P_sf"/>
</dbReference>
<sequence>MKPEQPHHTILLVDDHPDNLGVLSEYLVSQGFAVLVSQDGENALRQAHMEQPDIILLDVIMPGIDGFETCRRLKASDATRDIPVIFLTALSETVDEVEGFRVGGADYITKPFQQERILARVNAQLTIRNLQQELRQQLVDKNTFFSIIAHDLRSPMHALRDMIQLADEHLTHEQFDELRKAIELQQQTAEKLCKLLENLLTWSRIQRGMIEYIPQAFDVRHVVAWNIQLLLPHAEQKQITLKNSVQEGTPVYADLNMVNLIIQNLISNAIKFTGIGGHVEMTSSAAEEVVEIAVSDTGVGIHADHLPYLFQIDAKYRQHGTAREKGSGLGLILCKEFVTRNQGDIWCESEVGVGTTFTFTLPKAHKSQEQASS</sequence>
<evidence type="ECO:0000256" key="3">
    <source>
        <dbReference type="ARBA" id="ARBA00022553"/>
    </source>
</evidence>
<evidence type="ECO:0000256" key="6">
    <source>
        <dbReference type="PROSITE-ProRule" id="PRU00169"/>
    </source>
</evidence>
<dbReference type="PANTHER" id="PTHR43547:SF2">
    <property type="entry name" value="HYBRID SIGNAL TRANSDUCTION HISTIDINE KINASE C"/>
    <property type="match status" value="1"/>
</dbReference>
<feature type="modified residue" description="4-aspartylphosphate" evidence="6">
    <location>
        <position position="58"/>
    </location>
</feature>
<dbReference type="CDD" id="cd19920">
    <property type="entry name" value="REC_PA4781-like"/>
    <property type="match status" value="1"/>
</dbReference>
<accession>A0A9D5JZK1</accession>
<evidence type="ECO:0000256" key="1">
    <source>
        <dbReference type="ARBA" id="ARBA00000085"/>
    </source>
</evidence>
<dbReference type="SUPFAM" id="SSF47384">
    <property type="entry name" value="Homodimeric domain of signal transducing histidine kinase"/>
    <property type="match status" value="1"/>
</dbReference>
<dbReference type="FunFam" id="3.30.565.10:FF:000006">
    <property type="entry name" value="Sensor histidine kinase WalK"/>
    <property type="match status" value="1"/>
</dbReference>
<dbReference type="EC" id="2.7.13.3" evidence="2"/>
<feature type="domain" description="Response regulatory" evidence="8">
    <location>
        <begin position="9"/>
        <end position="125"/>
    </location>
</feature>
<dbReference type="PROSITE" id="PS50110">
    <property type="entry name" value="RESPONSE_REGULATORY"/>
    <property type="match status" value="1"/>
</dbReference>
<comment type="caution">
    <text evidence="9">The sequence shown here is derived from an EMBL/GenBank/DDBJ whole genome shotgun (WGS) entry which is preliminary data.</text>
</comment>
<dbReference type="GO" id="GO:0000155">
    <property type="term" value="F:phosphorelay sensor kinase activity"/>
    <property type="evidence" value="ECO:0007669"/>
    <property type="project" value="InterPro"/>
</dbReference>
<keyword evidence="3 6" id="KW-0597">Phosphoprotein</keyword>
<dbReference type="Pfam" id="PF02518">
    <property type="entry name" value="HATPase_c"/>
    <property type="match status" value="1"/>
</dbReference>
<dbReference type="InterPro" id="IPR003661">
    <property type="entry name" value="HisK_dim/P_dom"/>
</dbReference>
<dbReference type="SUPFAM" id="SSF52172">
    <property type="entry name" value="CheY-like"/>
    <property type="match status" value="1"/>
</dbReference>
<dbReference type="PRINTS" id="PR00344">
    <property type="entry name" value="BCTRLSENSOR"/>
</dbReference>
<dbReference type="PANTHER" id="PTHR43547">
    <property type="entry name" value="TWO-COMPONENT HISTIDINE KINASE"/>
    <property type="match status" value="1"/>
</dbReference>
<gene>
    <name evidence="9" type="ORF">GF339_20885</name>
</gene>
<dbReference type="SUPFAM" id="SSF55874">
    <property type="entry name" value="ATPase domain of HSP90 chaperone/DNA topoisomerase II/histidine kinase"/>
    <property type="match status" value="1"/>
</dbReference>
<evidence type="ECO:0000313" key="9">
    <source>
        <dbReference type="EMBL" id="MBD3327055.1"/>
    </source>
</evidence>
<evidence type="ECO:0000259" key="7">
    <source>
        <dbReference type="PROSITE" id="PS50109"/>
    </source>
</evidence>
<dbReference type="Gene3D" id="3.40.50.2300">
    <property type="match status" value="1"/>
</dbReference>
<dbReference type="Gene3D" id="3.30.565.10">
    <property type="entry name" value="Histidine kinase-like ATPase, C-terminal domain"/>
    <property type="match status" value="1"/>
</dbReference>
<reference evidence="9" key="1">
    <citation type="submission" date="2019-11" db="EMBL/GenBank/DDBJ databases">
        <title>Microbial mats filling the niche in hypersaline microbial mats.</title>
        <authorList>
            <person name="Wong H.L."/>
            <person name="Macleod F.I."/>
            <person name="White R.A. III"/>
            <person name="Burns B.P."/>
        </authorList>
    </citation>
    <scope>NUCLEOTIDE SEQUENCE</scope>
    <source>
        <strain evidence="9">Rbin_158</strain>
    </source>
</reference>
<feature type="domain" description="Histidine kinase" evidence="7">
    <location>
        <begin position="147"/>
        <end position="365"/>
    </location>
</feature>
<dbReference type="Gene3D" id="1.10.287.130">
    <property type="match status" value="1"/>
</dbReference>
<proteinExistence type="predicted"/>
<dbReference type="Pfam" id="PF00512">
    <property type="entry name" value="HisKA"/>
    <property type="match status" value="1"/>
</dbReference>
<dbReference type="PROSITE" id="PS50109">
    <property type="entry name" value="HIS_KIN"/>
    <property type="match status" value="1"/>
</dbReference>
<dbReference type="EMBL" id="WJJP01000680">
    <property type="protein sequence ID" value="MBD3327055.1"/>
    <property type="molecule type" value="Genomic_DNA"/>
</dbReference>
<dbReference type="CDD" id="cd00082">
    <property type="entry name" value="HisKA"/>
    <property type="match status" value="1"/>
</dbReference>
<keyword evidence="4" id="KW-0808">Transferase</keyword>
<evidence type="ECO:0000256" key="5">
    <source>
        <dbReference type="ARBA" id="ARBA00022777"/>
    </source>
</evidence>
<evidence type="ECO:0000256" key="2">
    <source>
        <dbReference type="ARBA" id="ARBA00012438"/>
    </source>
</evidence>
<protein>
    <recommendedName>
        <fullName evidence="2">histidine kinase</fullName>
        <ecNumber evidence="2">2.7.13.3</ecNumber>
    </recommendedName>
</protein>
<name>A0A9D5JZK1_9BACT</name>
<dbReference type="Pfam" id="PF00072">
    <property type="entry name" value="Response_reg"/>
    <property type="match status" value="1"/>
</dbReference>
<dbReference type="InterPro" id="IPR003594">
    <property type="entry name" value="HATPase_dom"/>
</dbReference>
<dbReference type="Proteomes" id="UP000649604">
    <property type="component" value="Unassembled WGS sequence"/>
</dbReference>
<dbReference type="SMART" id="SM00448">
    <property type="entry name" value="REC"/>
    <property type="match status" value="1"/>
</dbReference>
<comment type="catalytic activity">
    <reaction evidence="1">
        <text>ATP + protein L-histidine = ADP + protein N-phospho-L-histidine.</text>
        <dbReference type="EC" id="2.7.13.3"/>
    </reaction>
</comment>
<dbReference type="SMART" id="SM00388">
    <property type="entry name" value="HisKA"/>
    <property type="match status" value="1"/>
</dbReference>